<proteinExistence type="predicted"/>
<protein>
    <submittedName>
        <fullName evidence="1">Uncharacterized protein</fullName>
    </submittedName>
</protein>
<accession>A0A1G2P1B9</accession>
<dbReference type="AlphaFoldDB" id="A0A1G2P1B9"/>
<sequence>MEINFVKLLDKTKDGYDALFSVNGNRVKIGVSDTALSVWNVQGSEKTITGFLKQFGSLKIQWMLAENLLKDYTFISDHFKKEDGNIMSVGELDDYLKEKIIEVENKLTKV</sequence>
<dbReference type="Proteomes" id="UP000176429">
    <property type="component" value="Unassembled WGS sequence"/>
</dbReference>
<reference evidence="1 2" key="1">
    <citation type="journal article" date="2016" name="Nat. Commun.">
        <title>Thousands of microbial genomes shed light on interconnected biogeochemical processes in an aquifer system.</title>
        <authorList>
            <person name="Anantharaman K."/>
            <person name="Brown C.T."/>
            <person name="Hug L.A."/>
            <person name="Sharon I."/>
            <person name="Castelle C.J."/>
            <person name="Probst A.J."/>
            <person name="Thomas B.C."/>
            <person name="Singh A."/>
            <person name="Wilkins M.J."/>
            <person name="Karaoz U."/>
            <person name="Brodie E.L."/>
            <person name="Williams K.H."/>
            <person name="Hubbard S.S."/>
            <person name="Banfield J.F."/>
        </authorList>
    </citation>
    <scope>NUCLEOTIDE SEQUENCE [LARGE SCALE GENOMIC DNA]</scope>
</reference>
<name>A0A1G2P1B9_9BACT</name>
<gene>
    <name evidence="1" type="ORF">A3H68_01735</name>
</gene>
<dbReference type="EMBL" id="MHSH01000025">
    <property type="protein sequence ID" value="OHA41519.1"/>
    <property type="molecule type" value="Genomic_DNA"/>
</dbReference>
<evidence type="ECO:0000313" key="1">
    <source>
        <dbReference type="EMBL" id="OHA41519.1"/>
    </source>
</evidence>
<evidence type="ECO:0000313" key="2">
    <source>
        <dbReference type="Proteomes" id="UP000176429"/>
    </source>
</evidence>
<comment type="caution">
    <text evidence="1">The sequence shown here is derived from an EMBL/GenBank/DDBJ whole genome shotgun (WGS) entry which is preliminary data.</text>
</comment>
<organism evidence="1 2">
    <name type="scientific">Candidatus Taylorbacteria bacterium RIFCSPLOWO2_02_FULL_46_40</name>
    <dbReference type="NCBI Taxonomy" id="1802329"/>
    <lineage>
        <taxon>Bacteria</taxon>
        <taxon>Candidatus Tayloriibacteriota</taxon>
    </lineage>
</organism>